<dbReference type="PANTHER" id="PTHR22888:SF9">
    <property type="entry name" value="CYTOCHROME C OXIDASE SUBUNIT 2"/>
    <property type="match status" value="1"/>
</dbReference>
<comment type="subcellular location">
    <subcellularLocation>
        <location evidence="13">Cell membrane</location>
        <topology evidence="13">Multi-pass membrane protein</topology>
    </subcellularLocation>
    <subcellularLocation>
        <location evidence="1">Membrane</location>
        <topology evidence="1">Multi-pass membrane protein</topology>
    </subcellularLocation>
</comment>
<comment type="similarity">
    <text evidence="2 13">Belongs to the cytochrome c oxidase subunit 2 family.</text>
</comment>
<reference evidence="18 19" key="1">
    <citation type="submission" date="2020-08" db="EMBL/GenBank/DDBJ databases">
        <title>Genomic Encyclopedia of Type Strains, Phase IV (KMG-IV): sequencing the most valuable type-strain genomes for metagenomic binning, comparative biology and taxonomic classification.</title>
        <authorList>
            <person name="Goeker M."/>
        </authorList>
    </citation>
    <scope>NUCLEOTIDE SEQUENCE [LARGE SCALE GENOMIC DNA]</scope>
    <source>
        <strain evidence="18 19">DSM 28570</strain>
    </source>
</reference>
<evidence type="ECO:0000259" key="16">
    <source>
        <dbReference type="PROSITE" id="PS50857"/>
    </source>
</evidence>
<keyword evidence="4 13" id="KW-0679">Respiratory chain</keyword>
<evidence type="ECO:0000259" key="17">
    <source>
        <dbReference type="PROSITE" id="PS50999"/>
    </source>
</evidence>
<evidence type="ECO:0000256" key="6">
    <source>
        <dbReference type="ARBA" id="ARBA00022723"/>
    </source>
</evidence>
<dbReference type="EC" id="7.1.1.9" evidence="14"/>
<keyword evidence="11 15" id="KW-0472">Membrane</keyword>
<dbReference type="InterPro" id="IPR002429">
    <property type="entry name" value="CcO_II-like_C"/>
</dbReference>
<dbReference type="RefSeq" id="WP_183351665.1">
    <property type="nucleotide sequence ID" value="NZ_JACHEO010000016.1"/>
</dbReference>
<dbReference type="InterPro" id="IPR011759">
    <property type="entry name" value="Cyt_c_oxidase_su2_TM_dom"/>
</dbReference>
<evidence type="ECO:0000256" key="2">
    <source>
        <dbReference type="ARBA" id="ARBA00007866"/>
    </source>
</evidence>
<dbReference type="SUPFAM" id="SSF81464">
    <property type="entry name" value="Cytochrome c oxidase subunit II-like, transmembrane region"/>
    <property type="match status" value="1"/>
</dbReference>
<evidence type="ECO:0000256" key="15">
    <source>
        <dbReference type="SAM" id="Phobius"/>
    </source>
</evidence>
<evidence type="ECO:0000256" key="13">
    <source>
        <dbReference type="RuleBase" id="RU000456"/>
    </source>
</evidence>
<keyword evidence="3 13" id="KW-0813">Transport</keyword>
<proteinExistence type="inferred from homology"/>
<dbReference type="AlphaFoldDB" id="A0A840USS1"/>
<feature type="transmembrane region" description="Helical" evidence="15">
    <location>
        <begin position="12"/>
        <end position="34"/>
    </location>
</feature>
<gene>
    <name evidence="18" type="ORF">HNQ81_002583</name>
</gene>
<dbReference type="InterPro" id="IPR008972">
    <property type="entry name" value="Cupredoxin"/>
</dbReference>
<sequence>MSPAHDVDLAFWYILGISLLLLFGITTVMVIFVVRYRRSRHPVPEDIRDNLALEIVWTVIPTLIALSMFYMGWKSYIGLRTVPEGAMEVEVTAQMFSWIFTYDNGRESENELVVPLGEAVKLNVTSVDVLHSLYIPAFRIKIDAVRGMTTYAWFRADEAGEYDIQCTEYCGTDHSAMIARLKIVPEQQYLTWLEAEE</sequence>
<evidence type="ECO:0000256" key="8">
    <source>
        <dbReference type="ARBA" id="ARBA00022982"/>
    </source>
</evidence>
<dbReference type="GO" id="GO:0004129">
    <property type="term" value="F:cytochrome-c oxidase activity"/>
    <property type="evidence" value="ECO:0007669"/>
    <property type="project" value="UniProtKB-EC"/>
</dbReference>
<evidence type="ECO:0000256" key="7">
    <source>
        <dbReference type="ARBA" id="ARBA00022967"/>
    </source>
</evidence>
<comment type="function">
    <text evidence="12 14">Subunits I and II form the functional core of the enzyme complex. Electrons originating in cytochrome c are transferred via heme a and Cu(A) to the binuclear center formed by heme a3 and Cu(B).</text>
</comment>
<evidence type="ECO:0000256" key="12">
    <source>
        <dbReference type="ARBA" id="ARBA00024688"/>
    </source>
</evidence>
<dbReference type="PROSITE" id="PS50999">
    <property type="entry name" value="COX2_TM"/>
    <property type="match status" value="1"/>
</dbReference>
<dbReference type="PROSITE" id="PS00078">
    <property type="entry name" value="COX2"/>
    <property type="match status" value="1"/>
</dbReference>
<keyword evidence="8 13" id="KW-0249">Electron transport</keyword>
<keyword evidence="9 15" id="KW-1133">Transmembrane helix</keyword>
<dbReference type="InterPro" id="IPR036257">
    <property type="entry name" value="Cyt_c_oxidase_su2_TM_sf"/>
</dbReference>
<comment type="cofactor">
    <cofactor evidence="14">
        <name>Cu cation</name>
        <dbReference type="ChEBI" id="CHEBI:23378"/>
    </cofactor>
    <text evidence="14">Binds a copper A center.</text>
</comment>
<evidence type="ECO:0000256" key="10">
    <source>
        <dbReference type="ARBA" id="ARBA00023008"/>
    </source>
</evidence>
<dbReference type="InterPro" id="IPR001505">
    <property type="entry name" value="Copper_CuA"/>
</dbReference>
<feature type="domain" description="Cytochrome oxidase subunit II transmembrane region profile" evidence="17">
    <location>
        <begin position="1"/>
        <end position="83"/>
    </location>
</feature>
<organism evidence="18 19">
    <name type="scientific">Desulfoprunum benzoelyticum</name>
    <dbReference type="NCBI Taxonomy" id="1506996"/>
    <lineage>
        <taxon>Bacteria</taxon>
        <taxon>Pseudomonadati</taxon>
        <taxon>Thermodesulfobacteriota</taxon>
        <taxon>Desulfobulbia</taxon>
        <taxon>Desulfobulbales</taxon>
        <taxon>Desulfobulbaceae</taxon>
        <taxon>Desulfoprunum</taxon>
    </lineage>
</organism>
<dbReference type="Pfam" id="PF02790">
    <property type="entry name" value="COX2_TM"/>
    <property type="match status" value="1"/>
</dbReference>
<dbReference type="NCBIfam" id="TIGR02866">
    <property type="entry name" value="CoxB"/>
    <property type="match status" value="1"/>
</dbReference>
<dbReference type="PROSITE" id="PS50857">
    <property type="entry name" value="COX2_CUA"/>
    <property type="match status" value="1"/>
</dbReference>
<dbReference type="PANTHER" id="PTHR22888">
    <property type="entry name" value="CYTOCHROME C OXIDASE, SUBUNIT II"/>
    <property type="match status" value="1"/>
</dbReference>
<dbReference type="EMBL" id="JACHEO010000016">
    <property type="protein sequence ID" value="MBB5348842.1"/>
    <property type="molecule type" value="Genomic_DNA"/>
</dbReference>
<keyword evidence="6 14" id="KW-0479">Metal-binding</keyword>
<evidence type="ECO:0000256" key="14">
    <source>
        <dbReference type="RuleBase" id="RU004024"/>
    </source>
</evidence>
<evidence type="ECO:0000256" key="11">
    <source>
        <dbReference type="ARBA" id="ARBA00023136"/>
    </source>
</evidence>
<accession>A0A840USS1</accession>
<evidence type="ECO:0000256" key="3">
    <source>
        <dbReference type="ARBA" id="ARBA00022448"/>
    </source>
</evidence>
<dbReference type="Pfam" id="PF00116">
    <property type="entry name" value="COX2"/>
    <property type="match status" value="1"/>
</dbReference>
<feature type="domain" description="Cytochrome oxidase subunit II copper A binding" evidence="16">
    <location>
        <begin position="84"/>
        <end position="195"/>
    </location>
</feature>
<dbReference type="Gene3D" id="2.60.40.420">
    <property type="entry name" value="Cupredoxins - blue copper proteins"/>
    <property type="match status" value="1"/>
</dbReference>
<dbReference type="InterPro" id="IPR014222">
    <property type="entry name" value="Cyt_c_oxidase_su2"/>
</dbReference>
<keyword evidence="10 14" id="KW-0186">Copper</keyword>
<dbReference type="CDD" id="cd13915">
    <property type="entry name" value="CuRO_HCO_II_like_2"/>
    <property type="match status" value="1"/>
</dbReference>
<evidence type="ECO:0000256" key="4">
    <source>
        <dbReference type="ARBA" id="ARBA00022660"/>
    </source>
</evidence>
<evidence type="ECO:0000256" key="1">
    <source>
        <dbReference type="ARBA" id="ARBA00004141"/>
    </source>
</evidence>
<keyword evidence="5 13" id="KW-0812">Transmembrane</keyword>
<keyword evidence="19" id="KW-1185">Reference proteome</keyword>
<dbReference type="InterPro" id="IPR045187">
    <property type="entry name" value="CcO_II"/>
</dbReference>
<dbReference type="GO" id="GO:0016491">
    <property type="term" value="F:oxidoreductase activity"/>
    <property type="evidence" value="ECO:0007669"/>
    <property type="project" value="InterPro"/>
</dbReference>
<evidence type="ECO:0000256" key="9">
    <source>
        <dbReference type="ARBA" id="ARBA00022989"/>
    </source>
</evidence>
<comment type="catalytic activity">
    <reaction evidence="14">
        <text>4 Fe(II)-[cytochrome c] + O2 + 8 H(+)(in) = 4 Fe(III)-[cytochrome c] + 2 H2O + 4 H(+)(out)</text>
        <dbReference type="Rhea" id="RHEA:11436"/>
        <dbReference type="Rhea" id="RHEA-COMP:10350"/>
        <dbReference type="Rhea" id="RHEA-COMP:14399"/>
        <dbReference type="ChEBI" id="CHEBI:15377"/>
        <dbReference type="ChEBI" id="CHEBI:15378"/>
        <dbReference type="ChEBI" id="CHEBI:15379"/>
        <dbReference type="ChEBI" id="CHEBI:29033"/>
        <dbReference type="ChEBI" id="CHEBI:29034"/>
        <dbReference type="EC" id="7.1.1.9"/>
    </reaction>
</comment>
<feature type="transmembrane region" description="Helical" evidence="15">
    <location>
        <begin position="55"/>
        <end position="73"/>
    </location>
</feature>
<comment type="caution">
    <text evidence="18">The sequence shown here is derived from an EMBL/GenBank/DDBJ whole genome shotgun (WGS) entry which is preliminary data.</text>
</comment>
<keyword evidence="7" id="KW-1278">Translocase</keyword>
<dbReference type="GO" id="GO:0042773">
    <property type="term" value="P:ATP synthesis coupled electron transport"/>
    <property type="evidence" value="ECO:0007669"/>
    <property type="project" value="TreeGrafter"/>
</dbReference>
<dbReference type="SUPFAM" id="SSF49503">
    <property type="entry name" value="Cupredoxins"/>
    <property type="match status" value="1"/>
</dbReference>
<evidence type="ECO:0000313" key="18">
    <source>
        <dbReference type="EMBL" id="MBB5348842.1"/>
    </source>
</evidence>
<name>A0A840USS1_9BACT</name>
<dbReference type="Proteomes" id="UP000539642">
    <property type="component" value="Unassembled WGS sequence"/>
</dbReference>
<dbReference type="Gene3D" id="1.10.287.90">
    <property type="match status" value="1"/>
</dbReference>
<protein>
    <recommendedName>
        <fullName evidence="14">Cytochrome c oxidase subunit 2</fullName>
        <ecNumber evidence="14">7.1.1.9</ecNumber>
    </recommendedName>
</protein>
<dbReference type="GO" id="GO:0005886">
    <property type="term" value="C:plasma membrane"/>
    <property type="evidence" value="ECO:0007669"/>
    <property type="project" value="UniProtKB-SubCell"/>
</dbReference>
<evidence type="ECO:0000256" key="5">
    <source>
        <dbReference type="ARBA" id="ARBA00022692"/>
    </source>
</evidence>
<evidence type="ECO:0000313" key="19">
    <source>
        <dbReference type="Proteomes" id="UP000539642"/>
    </source>
</evidence>
<dbReference type="GO" id="GO:0005507">
    <property type="term" value="F:copper ion binding"/>
    <property type="evidence" value="ECO:0007669"/>
    <property type="project" value="InterPro"/>
</dbReference>